<comment type="caution">
    <text evidence="4">The sequence shown here is derived from an EMBL/GenBank/DDBJ whole genome shotgun (WGS) entry which is preliminary data.</text>
</comment>
<dbReference type="SUPFAM" id="SSF54593">
    <property type="entry name" value="Glyoxalase/Bleomycin resistance protein/Dihydroxybiphenyl dioxygenase"/>
    <property type="match status" value="1"/>
</dbReference>
<comment type="similarity">
    <text evidence="1">Belongs to the methylmalonyl-CoA epimerase family.</text>
</comment>
<evidence type="ECO:0000259" key="3">
    <source>
        <dbReference type="PROSITE" id="PS51819"/>
    </source>
</evidence>
<dbReference type="GO" id="GO:0004493">
    <property type="term" value="F:methylmalonyl-CoA epimerase activity"/>
    <property type="evidence" value="ECO:0007669"/>
    <property type="project" value="TreeGrafter"/>
</dbReference>
<accession>A0A202E8W0</accession>
<dbReference type="CDD" id="cd07249">
    <property type="entry name" value="MMCE"/>
    <property type="match status" value="1"/>
</dbReference>
<dbReference type="InterPro" id="IPR037523">
    <property type="entry name" value="VOC_core"/>
</dbReference>
<feature type="domain" description="VOC" evidence="3">
    <location>
        <begin position="4"/>
        <end position="129"/>
    </location>
</feature>
<dbReference type="AlphaFoldDB" id="A0A202E8W0"/>
<dbReference type="InterPro" id="IPR017515">
    <property type="entry name" value="MeMalonyl-CoA_epimerase"/>
</dbReference>
<evidence type="ECO:0000313" key="5">
    <source>
        <dbReference type="Proteomes" id="UP000196084"/>
    </source>
</evidence>
<dbReference type="PANTHER" id="PTHR43048:SF3">
    <property type="entry name" value="METHYLMALONYL-COA EPIMERASE, MITOCHONDRIAL"/>
    <property type="match status" value="1"/>
</dbReference>
<dbReference type="InterPro" id="IPR051785">
    <property type="entry name" value="MMCE/EMCE_epimerase"/>
</dbReference>
<dbReference type="GO" id="GO:0046872">
    <property type="term" value="F:metal ion binding"/>
    <property type="evidence" value="ECO:0007669"/>
    <property type="project" value="UniProtKB-KW"/>
</dbReference>
<keyword evidence="2" id="KW-0479">Metal-binding</keyword>
<gene>
    <name evidence="4" type="ORF">B2G88_08290</name>
</gene>
<dbReference type="GO" id="GO:0046491">
    <property type="term" value="P:L-methylmalonyl-CoA metabolic process"/>
    <property type="evidence" value="ECO:0007669"/>
    <property type="project" value="TreeGrafter"/>
</dbReference>
<keyword evidence="5" id="KW-1185">Reference proteome</keyword>
<dbReference type="PANTHER" id="PTHR43048">
    <property type="entry name" value="METHYLMALONYL-COA EPIMERASE"/>
    <property type="match status" value="1"/>
</dbReference>
<dbReference type="Gene3D" id="3.10.180.10">
    <property type="entry name" value="2,3-Dihydroxybiphenyl 1,2-Dioxygenase, domain 1"/>
    <property type="match status" value="1"/>
</dbReference>
<dbReference type="Proteomes" id="UP000196084">
    <property type="component" value="Unassembled WGS sequence"/>
</dbReference>
<reference evidence="4 5" key="1">
    <citation type="submission" date="2017-02" db="EMBL/GenBank/DDBJ databases">
        <title>Natronthermophilus aegyptiacus gen. nov.,sp. nov., an aerobic, extremely halophilic alkalithermophilic archaeon isolated from the athalassohaline Wadi An Natrun, Egypt.</title>
        <authorList>
            <person name="Zhao B."/>
        </authorList>
    </citation>
    <scope>NUCLEOTIDE SEQUENCE [LARGE SCALE GENOMIC DNA]</scope>
    <source>
        <strain evidence="4 5">CGMCC 1.3597</strain>
    </source>
</reference>
<dbReference type="RefSeq" id="WP_054863344.1">
    <property type="nucleotide sequence ID" value="NZ_MWPH01000002.1"/>
</dbReference>
<sequence length="129" mass="14023">MNTHFDHAGVATDDAAELADLYADLFGLEIAHEEEFDGMRVVFVDCGNGYFELLEPLEDGTIAQYLDSHGAGIHHLALATGDLEGALERARASDVRLIDEEPRPGAWGHTVAFLHPADTGGVLLEFVEY</sequence>
<dbReference type="NCBIfam" id="TIGR03081">
    <property type="entry name" value="metmalonyl_epim"/>
    <property type="match status" value="1"/>
</dbReference>
<name>A0A202E8W0_9EURY</name>
<dbReference type="InterPro" id="IPR029068">
    <property type="entry name" value="Glyas_Bleomycin-R_OHBP_Dase"/>
</dbReference>
<dbReference type="Pfam" id="PF13669">
    <property type="entry name" value="Glyoxalase_4"/>
    <property type="match status" value="1"/>
</dbReference>
<dbReference type="PROSITE" id="PS51819">
    <property type="entry name" value="VOC"/>
    <property type="match status" value="1"/>
</dbReference>
<evidence type="ECO:0000256" key="1">
    <source>
        <dbReference type="ARBA" id="ARBA00009308"/>
    </source>
</evidence>
<organism evidence="4 5">
    <name type="scientific">Natronolimnobius baerhuensis</name>
    <dbReference type="NCBI Taxonomy" id="253108"/>
    <lineage>
        <taxon>Archaea</taxon>
        <taxon>Methanobacteriati</taxon>
        <taxon>Methanobacteriota</taxon>
        <taxon>Stenosarchaea group</taxon>
        <taxon>Halobacteria</taxon>
        <taxon>Halobacteriales</taxon>
        <taxon>Natrialbaceae</taxon>
        <taxon>Natronolimnobius</taxon>
    </lineage>
</organism>
<dbReference type="EMBL" id="MWPH01000002">
    <property type="protein sequence ID" value="OVE84400.1"/>
    <property type="molecule type" value="Genomic_DNA"/>
</dbReference>
<evidence type="ECO:0000313" key="4">
    <source>
        <dbReference type="EMBL" id="OVE84400.1"/>
    </source>
</evidence>
<proteinExistence type="inferred from homology"/>
<evidence type="ECO:0000256" key="2">
    <source>
        <dbReference type="ARBA" id="ARBA00022723"/>
    </source>
</evidence>
<protein>
    <submittedName>
        <fullName evidence="4">Methylmalonyl-CoA epimerase</fullName>
    </submittedName>
</protein>
<dbReference type="OrthoDB" id="6161at2157"/>